<reference evidence="2" key="1">
    <citation type="submission" date="2023-03" db="EMBL/GenBank/DDBJ databases">
        <authorList>
            <person name="Julca I."/>
        </authorList>
    </citation>
    <scope>NUCLEOTIDE SEQUENCE</scope>
</reference>
<keyword evidence="3" id="KW-1185">Reference proteome</keyword>
<evidence type="ECO:0000313" key="3">
    <source>
        <dbReference type="Proteomes" id="UP001161247"/>
    </source>
</evidence>
<dbReference type="SUPFAM" id="SSF81383">
    <property type="entry name" value="F-box domain"/>
    <property type="match status" value="1"/>
</dbReference>
<dbReference type="Pfam" id="PF00646">
    <property type="entry name" value="F-box"/>
    <property type="match status" value="1"/>
</dbReference>
<name>A0AAV1DRX8_OLDCO</name>
<dbReference type="Gene3D" id="1.20.1280.50">
    <property type="match status" value="1"/>
</dbReference>
<evidence type="ECO:0000313" key="2">
    <source>
        <dbReference type="EMBL" id="CAI9109518.1"/>
    </source>
</evidence>
<organism evidence="2 3">
    <name type="scientific">Oldenlandia corymbosa var. corymbosa</name>
    <dbReference type="NCBI Taxonomy" id="529605"/>
    <lineage>
        <taxon>Eukaryota</taxon>
        <taxon>Viridiplantae</taxon>
        <taxon>Streptophyta</taxon>
        <taxon>Embryophyta</taxon>
        <taxon>Tracheophyta</taxon>
        <taxon>Spermatophyta</taxon>
        <taxon>Magnoliopsida</taxon>
        <taxon>eudicotyledons</taxon>
        <taxon>Gunneridae</taxon>
        <taxon>Pentapetalae</taxon>
        <taxon>asterids</taxon>
        <taxon>lamiids</taxon>
        <taxon>Gentianales</taxon>
        <taxon>Rubiaceae</taxon>
        <taxon>Rubioideae</taxon>
        <taxon>Spermacoceae</taxon>
        <taxon>Hedyotis-Oldenlandia complex</taxon>
        <taxon>Oldenlandia</taxon>
    </lineage>
</organism>
<dbReference type="EMBL" id="OX459123">
    <property type="protein sequence ID" value="CAI9109518.1"/>
    <property type="molecule type" value="Genomic_DNA"/>
</dbReference>
<feature type="domain" description="F-box" evidence="1">
    <location>
        <begin position="8"/>
        <end position="55"/>
    </location>
</feature>
<dbReference type="InterPro" id="IPR006527">
    <property type="entry name" value="F-box-assoc_dom_typ1"/>
</dbReference>
<dbReference type="Proteomes" id="UP001161247">
    <property type="component" value="Chromosome 6"/>
</dbReference>
<dbReference type="SMART" id="SM00256">
    <property type="entry name" value="FBOX"/>
    <property type="match status" value="1"/>
</dbReference>
<dbReference type="CDD" id="cd22157">
    <property type="entry name" value="F-box_AtFBW1-like"/>
    <property type="match status" value="1"/>
</dbReference>
<protein>
    <submittedName>
        <fullName evidence="2">OLC1v1009351C1</fullName>
    </submittedName>
</protein>
<evidence type="ECO:0000259" key="1">
    <source>
        <dbReference type="PROSITE" id="PS50181"/>
    </source>
</evidence>
<dbReference type="Pfam" id="PF07734">
    <property type="entry name" value="FBA_1"/>
    <property type="match status" value="1"/>
</dbReference>
<dbReference type="AlphaFoldDB" id="A0AAV1DRX8"/>
<dbReference type="NCBIfam" id="TIGR01640">
    <property type="entry name" value="F_box_assoc_1"/>
    <property type="match status" value="1"/>
</dbReference>
<dbReference type="PROSITE" id="PS50181">
    <property type="entry name" value="FBOX"/>
    <property type="match status" value="1"/>
</dbReference>
<dbReference type="InterPro" id="IPR001810">
    <property type="entry name" value="F-box_dom"/>
</dbReference>
<dbReference type="InterPro" id="IPR050796">
    <property type="entry name" value="SCF_F-box_component"/>
</dbReference>
<sequence length="387" mass="43894">MHRKRVLTKLAVYVPEEIVTEILLKLPVRSLMRCNCVSKTWRALIRNLSIGHKHLNRNNNRNNSVFLIRQIEDNRFSNESEKYHELLLTHKCDKDDNPGDYHHYYNNFSLLVLSSCLPPDEPQLQLYGSCNGILCISKWVRRPYLYNPVTRECLKLPDSSANMNGSWDRSLMGFGFDALTNDYKVMSCLDVNALINNPIRVFEVTLTLGKLGPAAGVFVNGSCHWVGEYRLTNFILKFDFQTEIFGIIKFPSSKEASGTGGRNSSISVLGDSLALIIEKFMRGFFEVWVMTHQDGEGPLSWSKRCTVRVGHNFSTVLTCWDNDWILLRSYCGRHAKSYFLGDGDDHGDGDGDSATGDMNNWGFNVGRCDSLSAVVFQPTLVSLRHTN</sequence>
<dbReference type="InterPro" id="IPR036047">
    <property type="entry name" value="F-box-like_dom_sf"/>
</dbReference>
<dbReference type="InterPro" id="IPR017451">
    <property type="entry name" value="F-box-assoc_interact_dom"/>
</dbReference>
<proteinExistence type="predicted"/>
<dbReference type="PANTHER" id="PTHR31672:SF13">
    <property type="entry name" value="F-BOX PROTEIN CPR30-LIKE"/>
    <property type="match status" value="1"/>
</dbReference>
<accession>A0AAV1DRX8</accession>
<gene>
    <name evidence="2" type="ORF">OLC1_LOCUS17400</name>
</gene>
<dbReference type="PANTHER" id="PTHR31672">
    <property type="entry name" value="BNACNNG10540D PROTEIN"/>
    <property type="match status" value="1"/>
</dbReference>